<feature type="transmembrane region" description="Helical" evidence="6">
    <location>
        <begin position="42"/>
        <end position="60"/>
    </location>
</feature>
<comment type="subcellular location">
    <subcellularLocation>
        <location evidence="1">Membrane</location>
        <topology evidence="1">Multi-pass membrane protein</topology>
    </subcellularLocation>
</comment>
<keyword evidence="5 6" id="KW-0472">Membrane</keyword>
<keyword evidence="4 6" id="KW-1133">Transmembrane helix</keyword>
<keyword evidence="3 6" id="KW-0812">Transmembrane</keyword>
<name>A0A7D8UIJ0_9HELO</name>
<evidence type="ECO:0000259" key="7">
    <source>
        <dbReference type="PROSITE" id="PS50850"/>
    </source>
</evidence>
<evidence type="ECO:0000313" key="9">
    <source>
        <dbReference type="Proteomes" id="UP000481288"/>
    </source>
</evidence>
<proteinExistence type="predicted"/>
<dbReference type="InterPro" id="IPR036259">
    <property type="entry name" value="MFS_trans_sf"/>
</dbReference>
<dbReference type="PANTHER" id="PTHR43791:SF52">
    <property type="entry name" value="TRANSPORTER, PUTATIVE (AFU_ORTHOLOGUE AFUA_1G11820)-RELATED"/>
    <property type="match status" value="1"/>
</dbReference>
<dbReference type="PANTHER" id="PTHR43791">
    <property type="entry name" value="PERMEASE-RELATED"/>
    <property type="match status" value="1"/>
</dbReference>
<feature type="transmembrane region" description="Helical" evidence="6">
    <location>
        <begin position="168"/>
        <end position="189"/>
    </location>
</feature>
<feature type="transmembrane region" description="Helical" evidence="6">
    <location>
        <begin position="413"/>
        <end position="435"/>
    </location>
</feature>
<evidence type="ECO:0000256" key="1">
    <source>
        <dbReference type="ARBA" id="ARBA00004141"/>
    </source>
</evidence>
<dbReference type="Pfam" id="PF07690">
    <property type="entry name" value="MFS_1"/>
    <property type="match status" value="1"/>
</dbReference>
<feature type="transmembrane region" description="Helical" evidence="6">
    <location>
        <begin position="266"/>
        <end position="285"/>
    </location>
</feature>
<dbReference type="EMBL" id="QGMG01001454">
    <property type="protein sequence ID" value="TVY47838.1"/>
    <property type="molecule type" value="Genomic_DNA"/>
</dbReference>
<dbReference type="GO" id="GO:0022857">
    <property type="term" value="F:transmembrane transporter activity"/>
    <property type="evidence" value="ECO:0007669"/>
    <property type="project" value="InterPro"/>
</dbReference>
<dbReference type="GO" id="GO:0016020">
    <property type="term" value="C:membrane"/>
    <property type="evidence" value="ECO:0007669"/>
    <property type="project" value="UniProtKB-SubCell"/>
</dbReference>
<feature type="transmembrane region" description="Helical" evidence="6">
    <location>
        <begin position="138"/>
        <end position="156"/>
    </location>
</feature>
<feature type="transmembrane region" description="Helical" evidence="6">
    <location>
        <begin position="381"/>
        <end position="401"/>
    </location>
</feature>
<feature type="transmembrane region" description="Helical" evidence="6">
    <location>
        <begin position="80"/>
        <end position="101"/>
    </location>
</feature>
<dbReference type="Gene3D" id="1.20.1250.20">
    <property type="entry name" value="MFS general substrate transporter like domains"/>
    <property type="match status" value="2"/>
</dbReference>
<dbReference type="SUPFAM" id="SSF103473">
    <property type="entry name" value="MFS general substrate transporter"/>
    <property type="match status" value="1"/>
</dbReference>
<dbReference type="PROSITE" id="PS50850">
    <property type="entry name" value="MFS"/>
    <property type="match status" value="1"/>
</dbReference>
<keyword evidence="9" id="KW-1185">Reference proteome</keyword>
<feature type="transmembrane region" description="Helical" evidence="6">
    <location>
        <begin position="345"/>
        <end position="369"/>
    </location>
</feature>
<dbReference type="FunFam" id="1.20.1250.20:FF:000034">
    <property type="entry name" value="MFS general substrate transporter"/>
    <property type="match status" value="1"/>
</dbReference>
<dbReference type="OrthoDB" id="310895at2759"/>
<feature type="transmembrane region" description="Helical" evidence="6">
    <location>
        <begin position="201"/>
        <end position="223"/>
    </location>
</feature>
<evidence type="ECO:0000256" key="6">
    <source>
        <dbReference type="SAM" id="Phobius"/>
    </source>
</evidence>
<accession>A0A7D8UIJ0</accession>
<feature type="domain" description="Major facilitator superfamily (MFS) profile" evidence="7">
    <location>
        <begin position="42"/>
        <end position="441"/>
    </location>
</feature>
<evidence type="ECO:0000256" key="4">
    <source>
        <dbReference type="ARBA" id="ARBA00022989"/>
    </source>
</evidence>
<sequence>MTSFDHEKASKVEHEIAVLGSPLPPTDPAAVKRLLRKCDFHVVPPLFVLFLMAFLDRTNIGNARIQGLEDSLGMKGSDYNIALFVFFIPYILLEVPSNIIIKRIAPSTWLSGIMFFWGIASIGQGLVTNFAGLVACRFLVGLFEAGLFPGCIYLISMYYERYELQWRLTMFFTASIIAGGLGGLLAYGIANMGGIAGYEGWRWIFIIEGLATAVIGGLSKFWIVDWPETASFLTDEERALLVQRLALDSGSAHMDRLDKRAARRVFLDWKIYCGTLMYMGVQMGYTSAMSQILTIPIFACATIVAIGTAFATDKLRHRFSFVILGVVVGSTGYAIMLNMRSVSVGVRYLACFLITTGGYISQPITLAWLSNQMGGHYKRSMAAAIQVGAGNCGGIVASNIFLGTEAPTYKTGFGSALAFLVVLCGGMAVAMFFGLRAENTKRDRGGRNYRFAEEVVDLENMGDDHPNFRFTT</sequence>
<reference evidence="8 9" key="1">
    <citation type="submission" date="2018-05" db="EMBL/GenBank/DDBJ databases">
        <title>Whole genome sequencing for identification of molecular markers to develop diagnostic detection tools for the regulated plant pathogen Lachnellula willkommii.</title>
        <authorList>
            <person name="Giroux E."/>
            <person name="Bilodeau G."/>
        </authorList>
    </citation>
    <scope>NUCLEOTIDE SEQUENCE [LARGE SCALE GENOMIC DNA]</scope>
    <source>
        <strain evidence="8 9">CBS 625.97</strain>
    </source>
</reference>
<feature type="transmembrane region" description="Helical" evidence="6">
    <location>
        <begin position="113"/>
        <end position="132"/>
    </location>
</feature>
<comment type="caution">
    <text evidence="8">The sequence shown here is derived from an EMBL/GenBank/DDBJ whole genome shotgun (WGS) entry which is preliminary data.</text>
</comment>
<dbReference type="InterPro" id="IPR020846">
    <property type="entry name" value="MFS_dom"/>
</dbReference>
<dbReference type="InterPro" id="IPR011701">
    <property type="entry name" value="MFS"/>
</dbReference>
<keyword evidence="2" id="KW-0813">Transport</keyword>
<feature type="transmembrane region" description="Helical" evidence="6">
    <location>
        <begin position="291"/>
        <end position="312"/>
    </location>
</feature>
<dbReference type="Proteomes" id="UP000481288">
    <property type="component" value="Unassembled WGS sequence"/>
</dbReference>
<evidence type="ECO:0000256" key="2">
    <source>
        <dbReference type="ARBA" id="ARBA00022448"/>
    </source>
</evidence>
<evidence type="ECO:0000256" key="5">
    <source>
        <dbReference type="ARBA" id="ARBA00023136"/>
    </source>
</evidence>
<organism evidence="8 9">
    <name type="scientific">Lachnellula cervina</name>
    <dbReference type="NCBI Taxonomy" id="1316786"/>
    <lineage>
        <taxon>Eukaryota</taxon>
        <taxon>Fungi</taxon>
        <taxon>Dikarya</taxon>
        <taxon>Ascomycota</taxon>
        <taxon>Pezizomycotina</taxon>
        <taxon>Leotiomycetes</taxon>
        <taxon>Helotiales</taxon>
        <taxon>Lachnaceae</taxon>
        <taxon>Lachnellula</taxon>
    </lineage>
</organism>
<protein>
    <submittedName>
        <fullName evidence="8">Putative transporter</fullName>
    </submittedName>
</protein>
<feature type="transmembrane region" description="Helical" evidence="6">
    <location>
        <begin position="319"/>
        <end position="339"/>
    </location>
</feature>
<dbReference type="AlphaFoldDB" id="A0A7D8UIJ0"/>
<evidence type="ECO:0000256" key="3">
    <source>
        <dbReference type="ARBA" id="ARBA00022692"/>
    </source>
</evidence>
<gene>
    <name evidence="8" type="ORF">LCER1_G007386</name>
</gene>
<evidence type="ECO:0000313" key="8">
    <source>
        <dbReference type="EMBL" id="TVY47838.1"/>
    </source>
</evidence>